<dbReference type="Gene3D" id="1.50.40.10">
    <property type="entry name" value="Mitochondrial carrier domain"/>
    <property type="match status" value="1"/>
</dbReference>
<evidence type="ECO:0000256" key="3">
    <source>
        <dbReference type="ARBA" id="ARBA00022448"/>
    </source>
</evidence>
<keyword evidence="7" id="KW-1133">Transmembrane helix</keyword>
<evidence type="ECO:0000256" key="11">
    <source>
        <dbReference type="RuleBase" id="RU000488"/>
    </source>
</evidence>
<sequence length="303" mass="32923">MLKLSAQEEHGILPKYNGTGKIVKPSSADVLLPPSKKYPFWFGGNASAMATLLTHPLDLVKVRLQSTFAPTRLSLAGMASHVITAEGCAGLYAGLSAALLRQFTYSTIRFGVYEDLKSRFSHDTGSSPHSPVMLISLSALSGFMGGVAGNPADIVNVRMQSDMSRPVAERRKYKHAIDGILRIVKTEGLRSLYRGLASYDVAKVSCIKTLGMNDDTTTHLVASFLAGIVATTVCSPVDVVKTRIMGSTKGESVWQILKHSTKSEGLLWVLKGWNPSFLRLGPQTVLTLLILEQHKKLYAKMTM</sequence>
<keyword evidence="6" id="KW-0999">Mitochondrion inner membrane</keyword>
<evidence type="ECO:0000313" key="12">
    <source>
        <dbReference type="EMBL" id="KAF5579140.1"/>
    </source>
</evidence>
<proteinExistence type="inferred from homology"/>
<protein>
    <submittedName>
        <fullName evidence="12">Mitochondrial dicarboxylate transporter</fullName>
    </submittedName>
</protein>
<dbReference type="InterPro" id="IPR018108">
    <property type="entry name" value="MCP_transmembrane"/>
</dbReference>
<feature type="repeat" description="Solcar" evidence="10">
    <location>
        <begin position="34"/>
        <end position="119"/>
    </location>
</feature>
<dbReference type="Pfam" id="PF00153">
    <property type="entry name" value="Mito_carr"/>
    <property type="match status" value="3"/>
</dbReference>
<evidence type="ECO:0000256" key="7">
    <source>
        <dbReference type="ARBA" id="ARBA00022989"/>
    </source>
</evidence>
<dbReference type="OrthoDB" id="448427at2759"/>
<comment type="similarity">
    <text evidence="2 11">Belongs to the mitochondrial carrier (TC 2.A.29) family.</text>
</comment>
<feature type="repeat" description="Solcar" evidence="10">
    <location>
        <begin position="214"/>
        <end position="297"/>
    </location>
</feature>
<dbReference type="GO" id="GO:0055085">
    <property type="term" value="P:transmembrane transport"/>
    <property type="evidence" value="ECO:0007669"/>
    <property type="project" value="InterPro"/>
</dbReference>
<evidence type="ECO:0000256" key="4">
    <source>
        <dbReference type="ARBA" id="ARBA00022692"/>
    </source>
</evidence>
<dbReference type="EMBL" id="JAAOAS010000341">
    <property type="protein sequence ID" value="KAF5579140.1"/>
    <property type="molecule type" value="Genomic_DNA"/>
</dbReference>
<evidence type="ECO:0000256" key="9">
    <source>
        <dbReference type="ARBA" id="ARBA00023136"/>
    </source>
</evidence>
<evidence type="ECO:0000256" key="2">
    <source>
        <dbReference type="ARBA" id="ARBA00006375"/>
    </source>
</evidence>
<evidence type="ECO:0000256" key="8">
    <source>
        <dbReference type="ARBA" id="ARBA00023128"/>
    </source>
</evidence>
<dbReference type="PRINTS" id="PR00926">
    <property type="entry name" value="MITOCARRIER"/>
</dbReference>
<comment type="subcellular location">
    <subcellularLocation>
        <location evidence="1">Mitochondrion inner membrane</location>
        <topology evidence="1">Multi-pass membrane protein</topology>
    </subcellularLocation>
</comment>
<keyword evidence="13" id="KW-1185">Reference proteome</keyword>
<organism evidence="12 13">
    <name type="scientific">Fusarium pseudocircinatum</name>
    <dbReference type="NCBI Taxonomy" id="56676"/>
    <lineage>
        <taxon>Eukaryota</taxon>
        <taxon>Fungi</taxon>
        <taxon>Dikarya</taxon>
        <taxon>Ascomycota</taxon>
        <taxon>Pezizomycotina</taxon>
        <taxon>Sordariomycetes</taxon>
        <taxon>Hypocreomycetidae</taxon>
        <taxon>Hypocreales</taxon>
        <taxon>Nectriaceae</taxon>
        <taxon>Fusarium</taxon>
        <taxon>Fusarium fujikuroi species complex</taxon>
    </lineage>
</organism>
<dbReference type="InterPro" id="IPR023395">
    <property type="entry name" value="MCP_dom_sf"/>
</dbReference>
<dbReference type="InterPro" id="IPR050391">
    <property type="entry name" value="Mito_Metabolite_Transporter"/>
</dbReference>
<evidence type="ECO:0000256" key="6">
    <source>
        <dbReference type="ARBA" id="ARBA00022792"/>
    </source>
</evidence>
<keyword evidence="4 10" id="KW-0812">Transmembrane</keyword>
<comment type="caution">
    <text evidence="12">The sequence shown here is derived from an EMBL/GenBank/DDBJ whole genome shotgun (WGS) entry which is preliminary data.</text>
</comment>
<keyword evidence="3 11" id="KW-0813">Transport</keyword>
<dbReference type="Proteomes" id="UP000546213">
    <property type="component" value="Unassembled WGS sequence"/>
</dbReference>
<name>A0A8H5KW95_9HYPO</name>
<keyword evidence="8" id="KW-0496">Mitochondrion</keyword>
<dbReference type="AlphaFoldDB" id="A0A8H5KW95"/>
<dbReference type="InterPro" id="IPR002067">
    <property type="entry name" value="MCP"/>
</dbReference>
<evidence type="ECO:0000256" key="5">
    <source>
        <dbReference type="ARBA" id="ARBA00022737"/>
    </source>
</evidence>
<accession>A0A8H5KW95</accession>
<evidence type="ECO:0000313" key="13">
    <source>
        <dbReference type="Proteomes" id="UP000546213"/>
    </source>
</evidence>
<evidence type="ECO:0000256" key="10">
    <source>
        <dbReference type="PROSITE-ProRule" id="PRU00282"/>
    </source>
</evidence>
<evidence type="ECO:0000256" key="1">
    <source>
        <dbReference type="ARBA" id="ARBA00004448"/>
    </source>
</evidence>
<dbReference type="SUPFAM" id="SSF103506">
    <property type="entry name" value="Mitochondrial carrier"/>
    <property type="match status" value="1"/>
</dbReference>
<gene>
    <name evidence="12" type="ORF">FPCIR_11280</name>
</gene>
<dbReference type="PROSITE" id="PS50920">
    <property type="entry name" value="SOLCAR"/>
    <property type="match status" value="3"/>
</dbReference>
<keyword evidence="5" id="KW-0677">Repeat</keyword>
<dbReference type="PANTHER" id="PTHR45618">
    <property type="entry name" value="MITOCHONDRIAL DICARBOXYLATE CARRIER-RELATED"/>
    <property type="match status" value="1"/>
</dbReference>
<reference evidence="12 13" key="1">
    <citation type="submission" date="2020-05" db="EMBL/GenBank/DDBJ databases">
        <title>Identification and distribution of gene clusters putatively required for synthesis of sphingolipid metabolism inhibitors in phylogenetically diverse species of the filamentous fungus Fusarium.</title>
        <authorList>
            <person name="Kim H.-S."/>
            <person name="Busman M."/>
            <person name="Brown D.W."/>
            <person name="Divon H."/>
            <person name="Uhlig S."/>
            <person name="Proctor R.H."/>
        </authorList>
    </citation>
    <scope>NUCLEOTIDE SEQUENCE [LARGE SCALE GENOMIC DNA]</scope>
    <source>
        <strain evidence="12 13">NRRL 36939</strain>
    </source>
</reference>
<dbReference type="GO" id="GO:0005743">
    <property type="term" value="C:mitochondrial inner membrane"/>
    <property type="evidence" value="ECO:0007669"/>
    <property type="project" value="UniProtKB-SubCell"/>
</dbReference>
<keyword evidence="9 10" id="KW-0472">Membrane</keyword>
<feature type="repeat" description="Solcar" evidence="10">
    <location>
        <begin position="129"/>
        <end position="213"/>
    </location>
</feature>